<evidence type="ECO:0000313" key="3">
    <source>
        <dbReference type="Proteomes" id="UP001603857"/>
    </source>
</evidence>
<evidence type="ECO:0000313" key="2">
    <source>
        <dbReference type="EMBL" id="KAL2346921.1"/>
    </source>
</evidence>
<proteinExistence type="predicted"/>
<reference evidence="2 3" key="1">
    <citation type="submission" date="2024-08" db="EMBL/GenBank/DDBJ databases">
        <title>Insights into the chromosomal genome structure of Flemingia macrophylla.</title>
        <authorList>
            <person name="Ding Y."/>
            <person name="Zhao Y."/>
            <person name="Bi W."/>
            <person name="Wu M."/>
            <person name="Zhao G."/>
            <person name="Gong Y."/>
            <person name="Li W."/>
            <person name="Zhang P."/>
        </authorList>
    </citation>
    <scope>NUCLEOTIDE SEQUENCE [LARGE SCALE GENOMIC DNA]</scope>
    <source>
        <strain evidence="2">DYQJB</strain>
        <tissue evidence="2">Leaf</tissue>
    </source>
</reference>
<accession>A0ABD1NG46</accession>
<feature type="transmembrane region" description="Helical" evidence="1">
    <location>
        <begin position="29"/>
        <end position="53"/>
    </location>
</feature>
<keyword evidence="1" id="KW-0472">Membrane</keyword>
<gene>
    <name evidence="2" type="ORF">Fmac_000921</name>
</gene>
<organism evidence="2 3">
    <name type="scientific">Flemingia macrophylla</name>
    <dbReference type="NCBI Taxonomy" id="520843"/>
    <lineage>
        <taxon>Eukaryota</taxon>
        <taxon>Viridiplantae</taxon>
        <taxon>Streptophyta</taxon>
        <taxon>Embryophyta</taxon>
        <taxon>Tracheophyta</taxon>
        <taxon>Spermatophyta</taxon>
        <taxon>Magnoliopsida</taxon>
        <taxon>eudicotyledons</taxon>
        <taxon>Gunneridae</taxon>
        <taxon>Pentapetalae</taxon>
        <taxon>rosids</taxon>
        <taxon>fabids</taxon>
        <taxon>Fabales</taxon>
        <taxon>Fabaceae</taxon>
        <taxon>Papilionoideae</taxon>
        <taxon>50 kb inversion clade</taxon>
        <taxon>NPAAA clade</taxon>
        <taxon>indigoferoid/millettioid clade</taxon>
        <taxon>Phaseoleae</taxon>
        <taxon>Flemingia</taxon>
    </lineage>
</organism>
<dbReference type="Proteomes" id="UP001603857">
    <property type="component" value="Unassembled WGS sequence"/>
</dbReference>
<protein>
    <submittedName>
        <fullName evidence="2">Uncharacterized protein</fullName>
    </submittedName>
</protein>
<keyword evidence="1" id="KW-0812">Transmembrane</keyword>
<keyword evidence="3" id="KW-1185">Reference proteome</keyword>
<comment type="caution">
    <text evidence="2">The sequence shown here is derived from an EMBL/GenBank/DDBJ whole genome shotgun (WGS) entry which is preliminary data.</text>
</comment>
<name>A0ABD1NG46_9FABA</name>
<evidence type="ECO:0000256" key="1">
    <source>
        <dbReference type="SAM" id="Phobius"/>
    </source>
</evidence>
<dbReference type="EMBL" id="JBGMDY010000001">
    <property type="protein sequence ID" value="KAL2346921.1"/>
    <property type="molecule type" value="Genomic_DNA"/>
</dbReference>
<dbReference type="AlphaFoldDB" id="A0ABD1NG46"/>
<sequence>MFVFFFFSSDFADLGVEFEGNMAAASASLAGAFAMDLLWSLVTGFSSVLLRVLGKGSLVLKKKDFRLLLT</sequence>
<keyword evidence="1" id="KW-1133">Transmembrane helix</keyword>